<feature type="site" description="Important for catalytic activity" evidence="7">
    <location>
        <position position="175"/>
    </location>
</feature>
<evidence type="ECO:0000256" key="1">
    <source>
        <dbReference type="ARBA" id="ARBA00022475"/>
    </source>
</evidence>
<evidence type="ECO:0000256" key="4">
    <source>
        <dbReference type="ARBA" id="ARBA00023136"/>
    </source>
</evidence>
<dbReference type="NCBIfam" id="TIGR00247">
    <property type="entry name" value="endolytic transglycosylase MltG"/>
    <property type="match status" value="1"/>
</dbReference>
<comment type="similarity">
    <text evidence="7">Belongs to the transglycosylase MltG family.</text>
</comment>
<evidence type="ECO:0000256" key="7">
    <source>
        <dbReference type="HAMAP-Rule" id="MF_02065"/>
    </source>
</evidence>
<evidence type="ECO:0000256" key="2">
    <source>
        <dbReference type="ARBA" id="ARBA00022692"/>
    </source>
</evidence>
<evidence type="ECO:0000256" key="3">
    <source>
        <dbReference type="ARBA" id="ARBA00022989"/>
    </source>
</evidence>
<gene>
    <name evidence="7" type="primary">mltG</name>
    <name evidence="8" type="ORF">ANACAC_00835</name>
</gene>
<accession>B0MBA8</accession>
<dbReference type="AlphaFoldDB" id="B0MBA8"/>
<dbReference type="eggNOG" id="COG1559">
    <property type="taxonomic scope" value="Bacteria"/>
</dbReference>
<dbReference type="STRING" id="411490.ANACAC_00835"/>
<dbReference type="HOGENOM" id="CLU_025574_2_3_9"/>
<dbReference type="Pfam" id="PF02618">
    <property type="entry name" value="YceG"/>
    <property type="match status" value="1"/>
</dbReference>
<dbReference type="PANTHER" id="PTHR30518:SF2">
    <property type="entry name" value="ENDOLYTIC MUREIN TRANSGLYCOSYLASE"/>
    <property type="match status" value="1"/>
</dbReference>
<dbReference type="Proteomes" id="UP000004935">
    <property type="component" value="Unassembled WGS sequence"/>
</dbReference>
<comment type="catalytic activity">
    <reaction evidence="7">
        <text>a peptidoglycan chain = a peptidoglycan chain with N-acetyl-1,6-anhydromuramyl-[peptide] at the reducing end + a peptidoglycan chain with N-acetylglucosamine at the non-reducing end.</text>
        <dbReference type="EC" id="4.2.2.29"/>
    </reaction>
</comment>
<dbReference type="RefSeq" id="WP_006566341.1">
    <property type="nucleotide sequence ID" value="NZ_DS499731.1"/>
</dbReference>
<dbReference type="CDD" id="cd08010">
    <property type="entry name" value="MltG_like"/>
    <property type="match status" value="1"/>
</dbReference>
<dbReference type="GO" id="GO:0008932">
    <property type="term" value="F:lytic endotransglycosylase activity"/>
    <property type="evidence" value="ECO:0007669"/>
    <property type="project" value="UniProtKB-UniRule"/>
</dbReference>
<reference evidence="8" key="2">
    <citation type="submission" date="2013-11" db="EMBL/GenBank/DDBJ databases">
        <title>Draft genome sequence of Anaerostipes caccae (DSM 14662).</title>
        <authorList>
            <person name="Sudarsanam P."/>
            <person name="Ley R."/>
            <person name="Guruge J."/>
            <person name="Turnbaugh P.J."/>
            <person name="Mahowald M."/>
            <person name="Liep D."/>
            <person name="Gordon J."/>
        </authorList>
    </citation>
    <scope>NUCLEOTIDE SEQUENCE</scope>
    <source>
        <strain evidence="8">DSM 14662</strain>
    </source>
</reference>
<dbReference type="GO" id="GO:0009252">
    <property type="term" value="P:peptidoglycan biosynthetic process"/>
    <property type="evidence" value="ECO:0007669"/>
    <property type="project" value="UniProtKB-UniRule"/>
</dbReference>
<dbReference type="GO" id="GO:0005886">
    <property type="term" value="C:plasma membrane"/>
    <property type="evidence" value="ECO:0007669"/>
    <property type="project" value="UniProtKB-UniRule"/>
</dbReference>
<comment type="caution">
    <text evidence="8">The sequence shown here is derived from an EMBL/GenBank/DDBJ whole genome shotgun (WGS) entry which is preliminary data.</text>
</comment>
<evidence type="ECO:0000313" key="9">
    <source>
        <dbReference type="Proteomes" id="UP000004935"/>
    </source>
</evidence>
<protein>
    <recommendedName>
        <fullName evidence="7">Endolytic murein transglycosylase</fullName>
        <ecNumber evidence="7">4.2.2.29</ecNumber>
    </recommendedName>
    <alternativeName>
        <fullName evidence="7">Peptidoglycan lytic transglycosylase</fullName>
    </alternativeName>
    <alternativeName>
        <fullName evidence="7">Peptidoglycan polymerization terminase</fullName>
    </alternativeName>
</protein>
<dbReference type="InterPro" id="IPR003770">
    <property type="entry name" value="MLTG-like"/>
</dbReference>
<sequence length="293" mass="33183">MSNYGGIYGVKFLRKEKEIKKTMDFAAGSGHCCTGCGLLDVQSETRRAGTGREKKQEERTVRITIPEGYTAELAAKKFEQKDICKAEDFLKAAGDLDGYSYEWLESVPKKAQVSYKLQGFLFPDTYEVYKHTDAKKIVAMMLNNFNTKWEQISKEKKTGLTPYEIVTLASVVEREAKVDAEYAKISGVIYNRLDKKMKLQIDATVLYPLTKGKYNKKRTLYKDLEVDSPYNTYKNQGLPAGPICNPGINALKAAVSPQKHSYLYYHTDKTGKGTHIFSETFSQHEESLKNQAK</sequence>
<keyword evidence="6 7" id="KW-0961">Cell wall biogenesis/degradation</keyword>
<evidence type="ECO:0000313" key="8">
    <source>
        <dbReference type="EMBL" id="EDR98783.1"/>
    </source>
</evidence>
<name>B0MBA8_ANACD</name>
<evidence type="ECO:0000256" key="6">
    <source>
        <dbReference type="ARBA" id="ARBA00023316"/>
    </source>
</evidence>
<proteinExistence type="inferred from homology"/>
<dbReference type="EC" id="4.2.2.29" evidence="7"/>
<comment type="function">
    <text evidence="7">Functions as a peptidoglycan terminase that cleaves nascent peptidoglycan strands endolytically to terminate their elongation.</text>
</comment>
<dbReference type="HAMAP" id="MF_02065">
    <property type="entry name" value="MltG"/>
    <property type="match status" value="1"/>
</dbReference>
<dbReference type="GO" id="GO:0071555">
    <property type="term" value="P:cell wall organization"/>
    <property type="evidence" value="ECO:0007669"/>
    <property type="project" value="UniProtKB-KW"/>
</dbReference>
<reference evidence="8" key="1">
    <citation type="submission" date="2007-11" db="EMBL/GenBank/DDBJ databases">
        <authorList>
            <person name="Fulton L."/>
            <person name="Clifton S."/>
            <person name="Fulton B."/>
            <person name="Xu J."/>
            <person name="Minx P."/>
            <person name="Pepin K.H."/>
            <person name="Johnson M."/>
            <person name="Thiruvilangam P."/>
            <person name="Bhonagiri V."/>
            <person name="Nash W.E."/>
            <person name="Mardis E.R."/>
            <person name="Wilson R.K."/>
        </authorList>
    </citation>
    <scope>NUCLEOTIDE SEQUENCE [LARGE SCALE GENOMIC DNA]</scope>
    <source>
        <strain evidence="8">DSM 14662</strain>
    </source>
</reference>
<keyword evidence="9" id="KW-1185">Reference proteome</keyword>
<keyword evidence="3 7" id="KW-1133">Transmembrane helix</keyword>
<evidence type="ECO:0000256" key="5">
    <source>
        <dbReference type="ARBA" id="ARBA00023239"/>
    </source>
</evidence>
<keyword evidence="2 7" id="KW-0812">Transmembrane</keyword>
<dbReference type="PANTHER" id="PTHR30518">
    <property type="entry name" value="ENDOLYTIC MUREIN TRANSGLYCOSYLASE"/>
    <property type="match status" value="1"/>
</dbReference>
<keyword evidence="1 7" id="KW-1003">Cell membrane</keyword>
<keyword evidence="5 7" id="KW-0456">Lyase</keyword>
<dbReference type="EMBL" id="ABAX03000005">
    <property type="protein sequence ID" value="EDR98783.1"/>
    <property type="molecule type" value="Genomic_DNA"/>
</dbReference>
<keyword evidence="4 7" id="KW-0472">Membrane</keyword>
<organism evidence="8 9">
    <name type="scientific">Anaerostipes caccae (strain DSM 14662 / CCUG 47493 / JCM 13470 / NCIMB 13811 / L1-92)</name>
    <dbReference type="NCBI Taxonomy" id="411490"/>
    <lineage>
        <taxon>Bacteria</taxon>
        <taxon>Bacillati</taxon>
        <taxon>Bacillota</taxon>
        <taxon>Clostridia</taxon>
        <taxon>Lachnospirales</taxon>
        <taxon>Lachnospiraceae</taxon>
        <taxon>Anaerostipes</taxon>
    </lineage>
</organism>